<reference evidence="2" key="1">
    <citation type="submission" date="2023-03" db="EMBL/GenBank/DDBJ databases">
        <title>Massive genome expansion in bonnet fungi (Mycena s.s.) driven by repeated elements and novel gene families across ecological guilds.</title>
        <authorList>
            <consortium name="Lawrence Berkeley National Laboratory"/>
            <person name="Harder C.B."/>
            <person name="Miyauchi S."/>
            <person name="Viragh M."/>
            <person name="Kuo A."/>
            <person name="Thoen E."/>
            <person name="Andreopoulos B."/>
            <person name="Lu D."/>
            <person name="Skrede I."/>
            <person name="Drula E."/>
            <person name="Henrissat B."/>
            <person name="Morin E."/>
            <person name="Kohler A."/>
            <person name="Barry K."/>
            <person name="LaButti K."/>
            <person name="Morin E."/>
            <person name="Salamov A."/>
            <person name="Lipzen A."/>
            <person name="Mereny Z."/>
            <person name="Hegedus B."/>
            <person name="Baldrian P."/>
            <person name="Stursova M."/>
            <person name="Weitz H."/>
            <person name="Taylor A."/>
            <person name="Grigoriev I.V."/>
            <person name="Nagy L.G."/>
            <person name="Martin F."/>
            <person name="Kauserud H."/>
        </authorList>
    </citation>
    <scope>NUCLEOTIDE SEQUENCE</scope>
    <source>
        <strain evidence="2">CBHHK182m</strain>
    </source>
</reference>
<accession>A0AAD7IKP4</accession>
<proteinExistence type="predicted"/>
<evidence type="ECO:0000256" key="1">
    <source>
        <dbReference type="SAM" id="MobiDB-lite"/>
    </source>
</evidence>
<feature type="region of interest" description="Disordered" evidence="1">
    <location>
        <begin position="235"/>
        <end position="275"/>
    </location>
</feature>
<name>A0AAD7IKP4_9AGAR</name>
<feature type="compositionally biased region" description="Gly residues" evidence="1">
    <location>
        <begin position="264"/>
        <end position="275"/>
    </location>
</feature>
<dbReference type="AlphaFoldDB" id="A0AAD7IKP4"/>
<comment type="caution">
    <text evidence="2">The sequence shown here is derived from an EMBL/GenBank/DDBJ whole genome shotgun (WGS) entry which is preliminary data.</text>
</comment>
<evidence type="ECO:0000313" key="2">
    <source>
        <dbReference type="EMBL" id="KAJ7745045.1"/>
    </source>
</evidence>
<gene>
    <name evidence="2" type="ORF">B0H16DRAFT_1558680</name>
</gene>
<dbReference type="EMBL" id="JARKIB010000084">
    <property type="protein sequence ID" value="KAJ7745045.1"/>
    <property type="molecule type" value="Genomic_DNA"/>
</dbReference>
<organism evidence="2 3">
    <name type="scientific">Mycena metata</name>
    <dbReference type="NCBI Taxonomy" id="1033252"/>
    <lineage>
        <taxon>Eukaryota</taxon>
        <taxon>Fungi</taxon>
        <taxon>Dikarya</taxon>
        <taxon>Basidiomycota</taxon>
        <taxon>Agaricomycotina</taxon>
        <taxon>Agaricomycetes</taxon>
        <taxon>Agaricomycetidae</taxon>
        <taxon>Agaricales</taxon>
        <taxon>Marasmiineae</taxon>
        <taxon>Mycenaceae</taxon>
        <taxon>Mycena</taxon>
    </lineage>
</organism>
<keyword evidence="3" id="KW-1185">Reference proteome</keyword>
<sequence>MVGPQRDGTVYASVDPDGDQSMLAPLAVPFYPSPQFTGTFAHDRHTSKQYHWTEYRGSPAVFTHVPGWRAHYGKLLDREGVVSTENHFQTLLQLSQFAHSWALAHPIETNLINKSAGKLDEDRAVFAVNTSHPSNDILLTWSGDDKVVTIDPALQPELKTMRSAPPAYTQLLGDDDDSDVDLMRRPRRTFSYDGPQRADNWGRRSLDSYSLSISSARSVRKESFPALAARTSNVVDKPAGGRSSTKRGRSSVRRSGPVVEIGAKGSGQRGAGVGGRPGLIVLSNGQIFRSNQSSDADAALDDDPDIRIQIVEDIESAFEWYRSPR</sequence>
<dbReference type="Proteomes" id="UP001215598">
    <property type="component" value="Unassembled WGS sequence"/>
</dbReference>
<evidence type="ECO:0000313" key="3">
    <source>
        <dbReference type="Proteomes" id="UP001215598"/>
    </source>
</evidence>
<protein>
    <submittedName>
        <fullName evidence="2">Uncharacterized protein</fullName>
    </submittedName>
</protein>